<feature type="chain" id="PRO_5029662504" evidence="2">
    <location>
        <begin position="21"/>
        <end position="283"/>
    </location>
</feature>
<protein>
    <submittedName>
        <fullName evidence="3">Uncharacterized protein</fullName>
    </submittedName>
</protein>
<feature type="region of interest" description="Disordered" evidence="1">
    <location>
        <begin position="115"/>
        <end position="154"/>
    </location>
</feature>
<feature type="compositionally biased region" description="Acidic residues" evidence="1">
    <location>
        <begin position="124"/>
        <end position="135"/>
    </location>
</feature>
<reference evidence="3 4" key="1">
    <citation type="submission" date="2020-03" db="EMBL/GenBank/DDBJ databases">
        <title>Dissostichus mawsoni Genome sequencing and assembly.</title>
        <authorList>
            <person name="Park H."/>
        </authorList>
    </citation>
    <scope>NUCLEOTIDE SEQUENCE [LARGE SCALE GENOMIC DNA]</scope>
    <source>
        <strain evidence="3">DM0001</strain>
        <tissue evidence="3">Muscle</tissue>
    </source>
</reference>
<proteinExistence type="predicted"/>
<evidence type="ECO:0000313" key="3">
    <source>
        <dbReference type="EMBL" id="KAF3852233.1"/>
    </source>
</evidence>
<comment type="caution">
    <text evidence="3">The sequence shown here is derived from an EMBL/GenBank/DDBJ whole genome shotgun (WGS) entry which is preliminary data.</text>
</comment>
<evidence type="ECO:0000256" key="1">
    <source>
        <dbReference type="SAM" id="MobiDB-lite"/>
    </source>
</evidence>
<evidence type="ECO:0000256" key="2">
    <source>
        <dbReference type="SAM" id="SignalP"/>
    </source>
</evidence>
<gene>
    <name evidence="3" type="ORF">F7725_005588</name>
</gene>
<organism evidence="3 4">
    <name type="scientific">Dissostichus mawsoni</name>
    <name type="common">Antarctic cod</name>
    <dbReference type="NCBI Taxonomy" id="36200"/>
    <lineage>
        <taxon>Eukaryota</taxon>
        <taxon>Metazoa</taxon>
        <taxon>Chordata</taxon>
        <taxon>Craniata</taxon>
        <taxon>Vertebrata</taxon>
        <taxon>Euteleostomi</taxon>
        <taxon>Actinopterygii</taxon>
        <taxon>Neopterygii</taxon>
        <taxon>Teleostei</taxon>
        <taxon>Neoteleostei</taxon>
        <taxon>Acanthomorphata</taxon>
        <taxon>Eupercaria</taxon>
        <taxon>Perciformes</taxon>
        <taxon>Notothenioidei</taxon>
        <taxon>Nototheniidae</taxon>
        <taxon>Dissostichus</taxon>
    </lineage>
</organism>
<dbReference type="OrthoDB" id="10559848at2759"/>
<sequence>MMFCLLWSATVLSSSSSVESLLLSCAWSLSRVTKKLMYFTARRRISFLLSFLSGGCVGMSFLSSENAPFTFCCRQRSRLLVKTRRAIFWGGPGEEMDQCFLLQTDKRNSKERILFPDPMTDGRSEDEEEEREDTVEVGGGRGPEEVLKGAGRSGGGEDRVGDLLVEMAGAVVLFGPRRFLLLLLLALEGAKVCWRGLCCSTEAQDGEEAAEEEEEEGRRGRSGGEAGGPVEFIFSIMVLKSLEESLSAQCILCVIIMCTTCSLSYRDLKPPLCVFTLYVFVTL</sequence>
<feature type="compositionally biased region" description="Acidic residues" evidence="1">
    <location>
        <begin position="205"/>
        <end position="215"/>
    </location>
</feature>
<name>A0A7J5YSW4_DISMA</name>
<dbReference type="EMBL" id="JAAKFY010000009">
    <property type="protein sequence ID" value="KAF3852233.1"/>
    <property type="molecule type" value="Genomic_DNA"/>
</dbReference>
<accession>A0A7J5YSW4</accession>
<evidence type="ECO:0000313" key="4">
    <source>
        <dbReference type="Proteomes" id="UP000518266"/>
    </source>
</evidence>
<feature type="region of interest" description="Disordered" evidence="1">
    <location>
        <begin position="205"/>
        <end position="224"/>
    </location>
</feature>
<dbReference type="Proteomes" id="UP000518266">
    <property type="component" value="Unassembled WGS sequence"/>
</dbReference>
<feature type="signal peptide" evidence="2">
    <location>
        <begin position="1"/>
        <end position="20"/>
    </location>
</feature>
<dbReference type="AlphaFoldDB" id="A0A7J5YSW4"/>
<keyword evidence="2" id="KW-0732">Signal</keyword>
<keyword evidence="4" id="KW-1185">Reference proteome</keyword>